<keyword evidence="7" id="KW-1185">Reference proteome</keyword>
<proteinExistence type="predicted"/>
<evidence type="ECO:0000256" key="2">
    <source>
        <dbReference type="ARBA" id="ARBA00022801"/>
    </source>
</evidence>
<sequence>MSGFSQSLDLGDQTFASLEKQAGSRDSTPVGSRQPVRRRSTRRASLQVETPVKQPSPKADDSMEVIEESPTNSSRVGNETRQKSVRERLRTLATQSRSRKGLRRSKSDSVGVKVDGVGSKGRGLKARSESRDEINLMMEHGCSELFRSDIRFDEGEGKVEKVLAEEPKEVNISKLLESDFNFEVPKLSGRPSLTTASPQAKISRKSDEFEDLFEGSGFSMDPQPRSQSTMKLPPSDGSNFGDFFESFFTAEGVPNPTELKPEPKKEIVQQPPKDKNELDNSGLDEPLVVQDDDVYDNIQVENVTFTQSPVLDAPLEQQQSRSRFLNEELERSRLEVLETLRSQPNANTSLNSTLNNTVIPPRSQHPAKPLPAAPPMTLDESKNLRQVSSWGLPEAITKAYARKGITELFQWQADCLANARVILECANLVYSAPTSGGKTIVSEFLVAKTVVERKRKALVILPFVAVAREKMYYLQ</sequence>
<dbReference type="InterPro" id="IPR027417">
    <property type="entry name" value="P-loop_NTPase"/>
</dbReference>
<name>A0ABD1CAE7_CULPP</name>
<evidence type="ECO:0000256" key="4">
    <source>
        <dbReference type="ARBA" id="ARBA00022840"/>
    </source>
</evidence>
<evidence type="ECO:0000256" key="3">
    <source>
        <dbReference type="ARBA" id="ARBA00022806"/>
    </source>
</evidence>
<accession>A0ABD1CAE7</accession>
<dbReference type="Proteomes" id="UP001562425">
    <property type="component" value="Unassembled WGS sequence"/>
</dbReference>
<gene>
    <name evidence="6" type="ORF">pipiens_005202</name>
</gene>
<dbReference type="EMBL" id="JBEHCU010014460">
    <property type="protein sequence ID" value="KAL1373354.1"/>
    <property type="molecule type" value="Genomic_DNA"/>
</dbReference>
<keyword evidence="4" id="KW-0067">ATP-binding</keyword>
<keyword evidence="3" id="KW-0347">Helicase</keyword>
<reference evidence="6 7" key="1">
    <citation type="submission" date="2024-05" db="EMBL/GenBank/DDBJ databases">
        <title>Culex pipiens pipiens assembly and annotation.</title>
        <authorList>
            <person name="Alout H."/>
            <person name="Durand T."/>
        </authorList>
    </citation>
    <scope>NUCLEOTIDE SEQUENCE [LARGE SCALE GENOMIC DNA]</scope>
    <source>
        <strain evidence="6">HA-2024</strain>
        <tissue evidence="6">Whole body</tissue>
    </source>
</reference>
<feature type="region of interest" description="Disordered" evidence="5">
    <location>
        <begin position="1"/>
        <end position="128"/>
    </location>
</feature>
<protein>
    <submittedName>
        <fullName evidence="6">Uncharacterized protein</fullName>
    </submittedName>
</protein>
<dbReference type="GO" id="GO:0016787">
    <property type="term" value="F:hydrolase activity"/>
    <property type="evidence" value="ECO:0007669"/>
    <property type="project" value="UniProtKB-KW"/>
</dbReference>
<dbReference type="PANTHER" id="PTHR47961">
    <property type="entry name" value="DNA POLYMERASE THETA, PUTATIVE (AFU_ORTHOLOGUE AFUA_1G05260)-RELATED"/>
    <property type="match status" value="1"/>
</dbReference>
<feature type="compositionally biased region" description="Low complexity" evidence="5">
    <location>
        <begin position="108"/>
        <end position="117"/>
    </location>
</feature>
<keyword evidence="1" id="KW-0547">Nucleotide-binding</keyword>
<evidence type="ECO:0000313" key="7">
    <source>
        <dbReference type="Proteomes" id="UP001562425"/>
    </source>
</evidence>
<evidence type="ECO:0000313" key="6">
    <source>
        <dbReference type="EMBL" id="KAL1373354.1"/>
    </source>
</evidence>
<feature type="compositionally biased region" description="Basic and acidic residues" evidence="5">
    <location>
        <begin position="78"/>
        <end position="90"/>
    </location>
</feature>
<comment type="caution">
    <text evidence="6">The sequence shown here is derived from an EMBL/GenBank/DDBJ whole genome shotgun (WGS) entry which is preliminary data.</text>
</comment>
<feature type="compositionally biased region" description="Polar residues" evidence="5">
    <location>
        <begin position="191"/>
        <end position="200"/>
    </location>
</feature>
<dbReference type="SUPFAM" id="SSF52540">
    <property type="entry name" value="P-loop containing nucleoside triphosphate hydrolases"/>
    <property type="match status" value="1"/>
</dbReference>
<dbReference type="GO" id="GO:0005524">
    <property type="term" value="F:ATP binding"/>
    <property type="evidence" value="ECO:0007669"/>
    <property type="project" value="UniProtKB-KW"/>
</dbReference>
<organism evidence="6 7">
    <name type="scientific">Culex pipiens pipiens</name>
    <name type="common">Northern house mosquito</name>
    <dbReference type="NCBI Taxonomy" id="38569"/>
    <lineage>
        <taxon>Eukaryota</taxon>
        <taxon>Metazoa</taxon>
        <taxon>Ecdysozoa</taxon>
        <taxon>Arthropoda</taxon>
        <taxon>Hexapoda</taxon>
        <taxon>Insecta</taxon>
        <taxon>Pterygota</taxon>
        <taxon>Neoptera</taxon>
        <taxon>Endopterygota</taxon>
        <taxon>Diptera</taxon>
        <taxon>Nematocera</taxon>
        <taxon>Culicoidea</taxon>
        <taxon>Culicidae</taxon>
        <taxon>Culicinae</taxon>
        <taxon>Culicini</taxon>
        <taxon>Culex</taxon>
        <taxon>Culex</taxon>
    </lineage>
</organism>
<dbReference type="AlphaFoldDB" id="A0ABD1CAE7"/>
<feature type="compositionally biased region" description="Basic and acidic residues" evidence="5">
    <location>
        <begin position="259"/>
        <end position="278"/>
    </location>
</feature>
<dbReference type="PANTHER" id="PTHR47961:SF6">
    <property type="entry name" value="DNA-DIRECTED DNA POLYMERASE"/>
    <property type="match status" value="1"/>
</dbReference>
<evidence type="ECO:0000256" key="5">
    <source>
        <dbReference type="SAM" id="MobiDB-lite"/>
    </source>
</evidence>
<dbReference type="InterPro" id="IPR050474">
    <property type="entry name" value="Hel308_SKI2-like"/>
</dbReference>
<feature type="region of interest" description="Disordered" evidence="5">
    <location>
        <begin position="187"/>
        <end position="236"/>
    </location>
</feature>
<feature type="non-terminal residue" evidence="6">
    <location>
        <position position="475"/>
    </location>
</feature>
<evidence type="ECO:0000256" key="1">
    <source>
        <dbReference type="ARBA" id="ARBA00022741"/>
    </source>
</evidence>
<feature type="region of interest" description="Disordered" evidence="5">
    <location>
        <begin position="251"/>
        <end position="284"/>
    </location>
</feature>
<dbReference type="Gene3D" id="3.40.50.300">
    <property type="entry name" value="P-loop containing nucleotide triphosphate hydrolases"/>
    <property type="match status" value="1"/>
</dbReference>
<dbReference type="GO" id="GO:0004386">
    <property type="term" value="F:helicase activity"/>
    <property type="evidence" value="ECO:0007669"/>
    <property type="project" value="UniProtKB-KW"/>
</dbReference>
<keyword evidence="2" id="KW-0378">Hydrolase</keyword>